<organism evidence="2 3">
    <name type="scientific">Paludisphaera mucosa</name>
    <dbReference type="NCBI Taxonomy" id="3030827"/>
    <lineage>
        <taxon>Bacteria</taxon>
        <taxon>Pseudomonadati</taxon>
        <taxon>Planctomycetota</taxon>
        <taxon>Planctomycetia</taxon>
        <taxon>Isosphaerales</taxon>
        <taxon>Isosphaeraceae</taxon>
        <taxon>Paludisphaera</taxon>
    </lineage>
</organism>
<feature type="region of interest" description="Disordered" evidence="1">
    <location>
        <begin position="62"/>
        <end position="114"/>
    </location>
</feature>
<keyword evidence="3" id="KW-1185">Reference proteome</keyword>
<gene>
    <name evidence="2" type="ORF">PZE19_08960</name>
</gene>
<sequence>MRDTLLLVFALLAWQGGPPSETAASSLHGPCGAIAGDLVCASNPGPDPGPAPSRSIDEFLEREKNEDDSEDPVAYGPGPDGVRGLPRTPRPRPVAPGIVAAALRTSPPTAPMRC</sequence>
<comment type="caution">
    <text evidence="2">The sequence shown here is derived from an EMBL/GenBank/DDBJ whole genome shotgun (WGS) entry which is preliminary data.</text>
</comment>
<evidence type="ECO:0000313" key="2">
    <source>
        <dbReference type="EMBL" id="MDG3003900.1"/>
    </source>
</evidence>
<reference evidence="2 3" key="1">
    <citation type="submission" date="2023-03" db="EMBL/GenBank/DDBJ databases">
        <title>Paludisphaera mucosa sp. nov. a novel planctomycete from northern fen.</title>
        <authorList>
            <person name="Ivanova A."/>
        </authorList>
    </citation>
    <scope>NUCLEOTIDE SEQUENCE [LARGE SCALE GENOMIC DNA]</scope>
    <source>
        <strain evidence="2 3">Pla2</strain>
    </source>
</reference>
<accession>A0ABT6F8I4</accession>
<dbReference type="Proteomes" id="UP001216907">
    <property type="component" value="Unassembled WGS sequence"/>
</dbReference>
<dbReference type="RefSeq" id="WP_277860245.1">
    <property type="nucleotide sequence ID" value="NZ_JARRAG010000001.1"/>
</dbReference>
<dbReference type="EMBL" id="JARRAG010000001">
    <property type="protein sequence ID" value="MDG3003900.1"/>
    <property type="molecule type" value="Genomic_DNA"/>
</dbReference>
<evidence type="ECO:0000313" key="3">
    <source>
        <dbReference type="Proteomes" id="UP001216907"/>
    </source>
</evidence>
<name>A0ABT6F8I4_9BACT</name>
<evidence type="ECO:0000256" key="1">
    <source>
        <dbReference type="SAM" id="MobiDB-lite"/>
    </source>
</evidence>
<protein>
    <submittedName>
        <fullName evidence="2">Uncharacterized protein</fullName>
    </submittedName>
</protein>
<proteinExistence type="predicted"/>